<dbReference type="GO" id="GO:0033194">
    <property type="term" value="P:response to hydroperoxide"/>
    <property type="evidence" value="ECO:0007669"/>
    <property type="project" value="TreeGrafter"/>
</dbReference>
<evidence type="ECO:0000313" key="4">
    <source>
        <dbReference type="Proteomes" id="UP000198824"/>
    </source>
</evidence>
<dbReference type="RefSeq" id="WP_093309783.1">
    <property type="nucleotide sequence ID" value="NZ_FOZG01000001.1"/>
</dbReference>
<dbReference type="NCBIfam" id="NF002542">
    <property type="entry name" value="PRK02101.1-3"/>
    <property type="match status" value="1"/>
</dbReference>
<dbReference type="Proteomes" id="UP000198824">
    <property type="component" value="Unassembled WGS sequence"/>
</dbReference>
<evidence type="ECO:0000256" key="2">
    <source>
        <dbReference type="SAM" id="MobiDB-lite"/>
    </source>
</evidence>
<keyword evidence="4" id="KW-1185">Reference proteome</keyword>
<dbReference type="InterPro" id="IPR005583">
    <property type="entry name" value="YaaA"/>
</dbReference>
<proteinExistence type="inferred from homology"/>
<dbReference type="STRING" id="1166337.SAMN05192580_0350"/>
<reference evidence="3 4" key="1">
    <citation type="submission" date="2016-10" db="EMBL/GenBank/DDBJ databases">
        <authorList>
            <person name="de Groot N.N."/>
        </authorList>
    </citation>
    <scope>NUCLEOTIDE SEQUENCE [LARGE SCALE GENOMIC DNA]</scope>
    <source>
        <strain evidence="3 4">S5-249</strain>
    </source>
</reference>
<dbReference type="PANTHER" id="PTHR30283:SF4">
    <property type="entry name" value="PEROXIDE STRESS RESISTANCE PROTEIN YAAA"/>
    <property type="match status" value="1"/>
</dbReference>
<dbReference type="Pfam" id="PF03883">
    <property type="entry name" value="H2O2_YaaD"/>
    <property type="match status" value="1"/>
</dbReference>
<feature type="region of interest" description="Disordered" evidence="2">
    <location>
        <begin position="1"/>
        <end position="25"/>
    </location>
</feature>
<dbReference type="OrthoDB" id="9777133at2"/>
<protein>
    <recommendedName>
        <fullName evidence="1">UPF0246 protein SAMN05192580_0350</fullName>
    </recommendedName>
</protein>
<dbReference type="AlphaFoldDB" id="A0A1I6JJ92"/>
<evidence type="ECO:0000313" key="3">
    <source>
        <dbReference type="EMBL" id="SFR79086.1"/>
    </source>
</evidence>
<comment type="similarity">
    <text evidence="1">Belongs to the UPF0246 family.</text>
</comment>
<dbReference type="EMBL" id="FOZG01000001">
    <property type="protein sequence ID" value="SFR79086.1"/>
    <property type="molecule type" value="Genomic_DNA"/>
</dbReference>
<organism evidence="3 4">
    <name type="scientific">Sphingomonas jatrophae</name>
    <dbReference type="NCBI Taxonomy" id="1166337"/>
    <lineage>
        <taxon>Bacteria</taxon>
        <taxon>Pseudomonadati</taxon>
        <taxon>Pseudomonadota</taxon>
        <taxon>Alphaproteobacteria</taxon>
        <taxon>Sphingomonadales</taxon>
        <taxon>Sphingomonadaceae</taxon>
        <taxon>Sphingomonas</taxon>
    </lineage>
</organism>
<dbReference type="HAMAP" id="MF_00652">
    <property type="entry name" value="UPF0246"/>
    <property type="match status" value="1"/>
</dbReference>
<accession>A0A1I6JJ92</accession>
<gene>
    <name evidence="3" type="ORF">SAMN05192580_0350</name>
</gene>
<evidence type="ECO:0000256" key="1">
    <source>
        <dbReference type="HAMAP-Rule" id="MF_00652"/>
    </source>
</evidence>
<dbReference type="GO" id="GO:0005829">
    <property type="term" value="C:cytosol"/>
    <property type="evidence" value="ECO:0007669"/>
    <property type="project" value="TreeGrafter"/>
</dbReference>
<dbReference type="PANTHER" id="PTHR30283">
    <property type="entry name" value="PEROXIDE STRESS RESPONSE PROTEIN YAAA"/>
    <property type="match status" value="1"/>
</dbReference>
<sequence length="256" mass="28107">MIALLSPAKTLDFTKPTPPHEPSEPRFAAEAETLAAAAAKLGPKKLGALMHISPKLATLNADRYKGFGEAEQRAALYAFNGDVYLGLEARSLDPHAIAFAQDHVRILSGLYGLLRPLDAIRPYRLEMGTPWAPGRAKDLYAWWGRRLSDALARELATEGTDTVINLASQEYWQAIGAHPPAGARILTIDFREEGPKGLRFNSFAAKRARGMMARYICEHRLTDAEALKGFDSDGYAFAGEDGDTWRFQRIAPPAKA</sequence>
<name>A0A1I6JJ92_9SPHN</name>